<feature type="region of interest" description="Disordered" evidence="3">
    <location>
        <begin position="1"/>
        <end position="25"/>
    </location>
</feature>
<dbReference type="InterPro" id="IPR001647">
    <property type="entry name" value="HTH_TetR"/>
</dbReference>
<evidence type="ECO:0000256" key="2">
    <source>
        <dbReference type="PROSITE-ProRule" id="PRU00335"/>
    </source>
</evidence>
<sequence>METDAPSLTLAPDATARRPQQERGHKRFETVLNEAEALLLEKGLEGFSIPTLAERLDFSRRSIYKFFPTPYAVLNELTLRYLDKLKTTLIAEADTLLTLTHQDTVARIAAIGADFYNAHPVARLLILGGPVTDNSYRAQSLVVQAIGKAAGAYMQMRGMKLPSASPDVANLTVEICLTCYRVSYLHHGKITDAYRDEAAYAMQAYLSKYLRG</sequence>
<organism evidence="5 6">
    <name type="scientific">Spongiibacter thalassae</name>
    <dbReference type="NCBI Taxonomy" id="2721624"/>
    <lineage>
        <taxon>Bacteria</taxon>
        <taxon>Pseudomonadati</taxon>
        <taxon>Pseudomonadota</taxon>
        <taxon>Gammaproteobacteria</taxon>
        <taxon>Cellvibrionales</taxon>
        <taxon>Spongiibacteraceae</taxon>
        <taxon>Spongiibacter</taxon>
    </lineage>
</organism>
<evidence type="ECO:0000256" key="3">
    <source>
        <dbReference type="SAM" id="MobiDB-lite"/>
    </source>
</evidence>
<feature type="domain" description="HTH tetR-type" evidence="4">
    <location>
        <begin position="25"/>
        <end position="85"/>
    </location>
</feature>
<reference evidence="5 6" key="1">
    <citation type="submission" date="2020-04" db="EMBL/GenBank/DDBJ databases">
        <authorList>
            <person name="Yoon J."/>
        </authorList>
    </citation>
    <scope>NUCLEOTIDE SEQUENCE [LARGE SCALE GENOMIC DNA]</scope>
    <source>
        <strain evidence="5 6">KMU-166</strain>
    </source>
</reference>
<keyword evidence="1 2" id="KW-0238">DNA-binding</keyword>
<evidence type="ECO:0000313" key="5">
    <source>
        <dbReference type="EMBL" id="NKI19233.1"/>
    </source>
</evidence>
<proteinExistence type="predicted"/>
<comment type="caution">
    <text evidence="5">The sequence shown here is derived from an EMBL/GenBank/DDBJ whole genome shotgun (WGS) entry which is preliminary data.</text>
</comment>
<keyword evidence="6" id="KW-1185">Reference proteome</keyword>
<accession>A0ABX1GLF9</accession>
<dbReference type="RefSeq" id="WP_168451757.1">
    <property type="nucleotide sequence ID" value="NZ_JAAWWK010000007.1"/>
</dbReference>
<dbReference type="Pfam" id="PF00440">
    <property type="entry name" value="TetR_N"/>
    <property type="match status" value="1"/>
</dbReference>
<dbReference type="SUPFAM" id="SSF46689">
    <property type="entry name" value="Homeodomain-like"/>
    <property type="match status" value="1"/>
</dbReference>
<name>A0ABX1GLF9_9GAMM</name>
<gene>
    <name evidence="5" type="ORF">HCU74_17640</name>
</gene>
<dbReference type="InterPro" id="IPR009057">
    <property type="entry name" value="Homeodomain-like_sf"/>
</dbReference>
<evidence type="ECO:0000313" key="6">
    <source>
        <dbReference type="Proteomes" id="UP000765845"/>
    </source>
</evidence>
<dbReference type="Proteomes" id="UP000765845">
    <property type="component" value="Unassembled WGS sequence"/>
</dbReference>
<evidence type="ECO:0000256" key="1">
    <source>
        <dbReference type="ARBA" id="ARBA00023125"/>
    </source>
</evidence>
<protein>
    <submittedName>
        <fullName evidence="5">TetR/AcrR family transcriptional regulator</fullName>
    </submittedName>
</protein>
<dbReference type="PROSITE" id="PS50977">
    <property type="entry name" value="HTH_TETR_2"/>
    <property type="match status" value="1"/>
</dbReference>
<feature type="DNA-binding region" description="H-T-H motif" evidence="2">
    <location>
        <begin position="48"/>
        <end position="67"/>
    </location>
</feature>
<evidence type="ECO:0000259" key="4">
    <source>
        <dbReference type="PROSITE" id="PS50977"/>
    </source>
</evidence>
<dbReference type="Gene3D" id="1.10.357.10">
    <property type="entry name" value="Tetracycline Repressor, domain 2"/>
    <property type="match status" value="1"/>
</dbReference>
<feature type="compositionally biased region" description="Basic and acidic residues" evidence="3">
    <location>
        <begin position="15"/>
        <end position="25"/>
    </location>
</feature>
<dbReference type="EMBL" id="JAAWWK010000007">
    <property type="protein sequence ID" value="NKI19233.1"/>
    <property type="molecule type" value="Genomic_DNA"/>
</dbReference>